<comment type="caution">
    <text evidence="1">The sequence shown here is derived from an EMBL/GenBank/DDBJ whole genome shotgun (WGS) entry which is preliminary data.</text>
</comment>
<dbReference type="AlphaFoldDB" id="X1HPT1"/>
<protein>
    <submittedName>
        <fullName evidence="1">Uncharacterized protein</fullName>
    </submittedName>
</protein>
<sequence length="83" mass="9284">ILNLDFHYWGRDSIIAEDEYPAERSALNVHCWSLDPIRIKKSMGIFGGFIAIGGAAVKTAVVNAKAFCILAVFLERNYVFTFT</sequence>
<reference evidence="1" key="1">
    <citation type="journal article" date="2014" name="Front. Microbiol.">
        <title>High frequency of phylogenetically diverse reductive dehalogenase-homologous genes in deep subseafloor sedimentary metagenomes.</title>
        <authorList>
            <person name="Kawai M."/>
            <person name="Futagami T."/>
            <person name="Toyoda A."/>
            <person name="Takaki Y."/>
            <person name="Nishi S."/>
            <person name="Hori S."/>
            <person name="Arai W."/>
            <person name="Tsubouchi T."/>
            <person name="Morono Y."/>
            <person name="Uchiyama I."/>
            <person name="Ito T."/>
            <person name="Fujiyama A."/>
            <person name="Inagaki F."/>
            <person name="Takami H."/>
        </authorList>
    </citation>
    <scope>NUCLEOTIDE SEQUENCE</scope>
    <source>
        <strain evidence="1">Expedition CK06-06</strain>
    </source>
</reference>
<name>X1HPT1_9ZZZZ</name>
<proteinExistence type="predicted"/>
<dbReference type="EMBL" id="BARU01031155">
    <property type="protein sequence ID" value="GAH71467.1"/>
    <property type="molecule type" value="Genomic_DNA"/>
</dbReference>
<feature type="non-terminal residue" evidence="1">
    <location>
        <position position="1"/>
    </location>
</feature>
<evidence type="ECO:0000313" key="1">
    <source>
        <dbReference type="EMBL" id="GAH71467.1"/>
    </source>
</evidence>
<accession>X1HPT1</accession>
<gene>
    <name evidence="1" type="ORF">S03H2_49317</name>
</gene>
<organism evidence="1">
    <name type="scientific">marine sediment metagenome</name>
    <dbReference type="NCBI Taxonomy" id="412755"/>
    <lineage>
        <taxon>unclassified sequences</taxon>
        <taxon>metagenomes</taxon>
        <taxon>ecological metagenomes</taxon>
    </lineage>
</organism>